<dbReference type="SUPFAM" id="SSF54909">
    <property type="entry name" value="Dimeric alpha+beta barrel"/>
    <property type="match status" value="1"/>
</dbReference>
<dbReference type="AlphaFoldDB" id="A0A075MSY6"/>
<protein>
    <submittedName>
        <fullName evidence="2">Transcriptional regulator</fullName>
    </submittedName>
</protein>
<accession>A0A075MSY6</accession>
<dbReference type="InterPro" id="IPR011008">
    <property type="entry name" value="Dimeric_a/b-barrel"/>
</dbReference>
<dbReference type="EMBL" id="CP007174">
    <property type="protein sequence ID" value="AIF84300.1"/>
    <property type="molecule type" value="Genomic_DNA"/>
</dbReference>
<dbReference type="InterPro" id="IPR019887">
    <property type="entry name" value="Tscrpt_reg_AsnC/Lrp_C"/>
</dbReference>
<evidence type="ECO:0000313" key="2">
    <source>
        <dbReference type="EMBL" id="AIF84300.1"/>
    </source>
</evidence>
<reference evidence="2 3" key="1">
    <citation type="journal article" date="2014" name="PLoS ONE">
        <title>Genome Sequence of Candidatus Nitrososphaera evergladensis from Group I.1b Enriched from Everglades Soil Reveals Novel Genomic Features of the Ammonia-Oxidizing Archaea.</title>
        <authorList>
            <person name="Zhalnina K.V."/>
            <person name="Dias R."/>
            <person name="Leonard M.T."/>
            <person name="Dorr de Quadros P."/>
            <person name="Camargo F.A."/>
            <person name="Drew J.C."/>
            <person name="Farmerie W.G."/>
            <person name="Daroub S.H."/>
            <person name="Triplett E.W."/>
        </authorList>
    </citation>
    <scope>NUCLEOTIDE SEQUENCE [LARGE SCALE GENOMIC DNA]</scope>
    <source>
        <strain evidence="2 3">SR1</strain>
    </source>
</reference>
<dbReference type="Pfam" id="PF01037">
    <property type="entry name" value="AsnC_trans_reg"/>
    <property type="match status" value="1"/>
</dbReference>
<dbReference type="Gene3D" id="3.30.70.920">
    <property type="match status" value="1"/>
</dbReference>
<gene>
    <name evidence="2" type="ORF">NTE_02246</name>
</gene>
<dbReference type="KEGG" id="nev:NTE_02246"/>
<keyword evidence="3" id="KW-1185">Reference proteome</keyword>
<name>A0A075MSY6_9ARCH</name>
<organism evidence="2 3">
    <name type="scientific">Candidatus Nitrososphaera evergladensis SR1</name>
    <dbReference type="NCBI Taxonomy" id="1459636"/>
    <lineage>
        <taxon>Archaea</taxon>
        <taxon>Nitrososphaerota</taxon>
        <taxon>Nitrososphaeria</taxon>
        <taxon>Nitrososphaerales</taxon>
        <taxon>Nitrososphaeraceae</taxon>
        <taxon>Nitrososphaera</taxon>
    </lineage>
</organism>
<evidence type="ECO:0000313" key="3">
    <source>
        <dbReference type="Proteomes" id="UP000028194"/>
    </source>
</evidence>
<sequence>MHNLIDAYVRSYNVTSAIVLLNCRFPFDARIIDELNKLSAVTYVYRTSGIYDLILKVTANTENELHKTVGTEIGTIRNVDSILTMVIA</sequence>
<evidence type="ECO:0000259" key="1">
    <source>
        <dbReference type="Pfam" id="PF01037"/>
    </source>
</evidence>
<dbReference type="HOGENOM" id="CLU_170329_2_1_2"/>
<dbReference type="Proteomes" id="UP000028194">
    <property type="component" value="Chromosome"/>
</dbReference>
<feature type="domain" description="Transcription regulator AsnC/Lrp ligand binding" evidence="1">
    <location>
        <begin position="30"/>
        <end position="87"/>
    </location>
</feature>
<dbReference type="eggNOG" id="arCOG01117">
    <property type="taxonomic scope" value="Archaea"/>
</dbReference>
<proteinExistence type="predicted"/>